<dbReference type="KEGG" id="goe:100906765"/>
<comment type="similarity">
    <text evidence="4">Belongs to the PP2C family.</text>
</comment>
<evidence type="ECO:0000256" key="3">
    <source>
        <dbReference type="ARBA" id="ARBA00022912"/>
    </source>
</evidence>
<gene>
    <name evidence="7" type="primary">LOC100906765</name>
</gene>
<keyword evidence="1" id="KW-0479">Metal-binding</keyword>
<reference evidence="7" key="1">
    <citation type="submission" date="2025-08" db="UniProtKB">
        <authorList>
            <consortium name="RefSeq"/>
        </authorList>
    </citation>
    <scope>IDENTIFICATION</scope>
</reference>
<accession>A0AAJ6QM46</accession>
<name>A0AAJ6QM46_9ACAR</name>
<evidence type="ECO:0000256" key="1">
    <source>
        <dbReference type="ARBA" id="ARBA00022723"/>
    </source>
</evidence>
<dbReference type="AlphaFoldDB" id="A0AAJ6QM46"/>
<dbReference type="SUPFAM" id="SSF81606">
    <property type="entry name" value="PP2C-like"/>
    <property type="match status" value="1"/>
</dbReference>
<dbReference type="InterPro" id="IPR015655">
    <property type="entry name" value="PP2C"/>
</dbReference>
<dbReference type="PANTHER" id="PTHR13832:SF827">
    <property type="entry name" value="PROTEIN PHOSPHATASE 1L"/>
    <property type="match status" value="1"/>
</dbReference>
<dbReference type="Pfam" id="PF00481">
    <property type="entry name" value="PP2C"/>
    <property type="match status" value="1"/>
</dbReference>
<dbReference type="InterPro" id="IPR000222">
    <property type="entry name" value="PP2C_BS"/>
</dbReference>
<keyword evidence="6" id="KW-1185">Reference proteome</keyword>
<evidence type="ECO:0000256" key="2">
    <source>
        <dbReference type="ARBA" id="ARBA00022801"/>
    </source>
</evidence>
<dbReference type="RefSeq" id="XP_003737336.1">
    <property type="nucleotide sequence ID" value="XM_003737288.2"/>
</dbReference>
<protein>
    <submittedName>
        <fullName evidence="7">Protein phosphatase 1L</fullName>
    </submittedName>
</protein>
<evidence type="ECO:0000313" key="7">
    <source>
        <dbReference type="RefSeq" id="XP_003737336.1"/>
    </source>
</evidence>
<dbReference type="GO" id="GO:0046872">
    <property type="term" value="F:metal ion binding"/>
    <property type="evidence" value="ECO:0007669"/>
    <property type="project" value="UniProtKB-KW"/>
</dbReference>
<dbReference type="GeneID" id="100906765"/>
<dbReference type="PROSITE" id="PS01032">
    <property type="entry name" value="PPM_1"/>
    <property type="match status" value="1"/>
</dbReference>
<evidence type="ECO:0000259" key="5">
    <source>
        <dbReference type="PROSITE" id="PS51746"/>
    </source>
</evidence>
<evidence type="ECO:0000313" key="6">
    <source>
        <dbReference type="Proteomes" id="UP000694867"/>
    </source>
</evidence>
<dbReference type="PANTHER" id="PTHR13832">
    <property type="entry name" value="PROTEIN PHOSPHATASE 2C"/>
    <property type="match status" value="1"/>
</dbReference>
<keyword evidence="3 4" id="KW-0904">Protein phosphatase</keyword>
<organism evidence="6 7">
    <name type="scientific">Galendromus occidentalis</name>
    <name type="common">western predatory mite</name>
    <dbReference type="NCBI Taxonomy" id="34638"/>
    <lineage>
        <taxon>Eukaryota</taxon>
        <taxon>Metazoa</taxon>
        <taxon>Ecdysozoa</taxon>
        <taxon>Arthropoda</taxon>
        <taxon>Chelicerata</taxon>
        <taxon>Arachnida</taxon>
        <taxon>Acari</taxon>
        <taxon>Parasitiformes</taxon>
        <taxon>Mesostigmata</taxon>
        <taxon>Gamasina</taxon>
        <taxon>Phytoseioidea</taxon>
        <taxon>Phytoseiidae</taxon>
        <taxon>Typhlodrominae</taxon>
        <taxon>Galendromus</taxon>
    </lineage>
</organism>
<dbReference type="Gene3D" id="3.60.40.10">
    <property type="entry name" value="PPM-type phosphatase domain"/>
    <property type="match status" value="1"/>
</dbReference>
<dbReference type="SMART" id="SM00331">
    <property type="entry name" value="PP2C_SIG"/>
    <property type="match status" value="1"/>
</dbReference>
<dbReference type="GO" id="GO:0004722">
    <property type="term" value="F:protein serine/threonine phosphatase activity"/>
    <property type="evidence" value="ECO:0007669"/>
    <property type="project" value="InterPro"/>
</dbReference>
<evidence type="ECO:0000256" key="4">
    <source>
        <dbReference type="RuleBase" id="RU003465"/>
    </source>
</evidence>
<sequence>MDDSVEVEVLLQFLWAHVELVSNLSRMCPLPFESILYVCALFDRTTVLEIVSLVMVIASCLLLIRHPECHSYIRESFRLLPGALRNLRLKVQVCEVSPSLPPIQRVSGVEWSADDTLAEVYAMQGNRAHMEDRFSMMSVPEKHLYLYGIFDGHGGETAAEYAQKKLFPAIVDRIRKPRSDIEIIQIQDTLRQEILKLDENFVKESKKSKNYSGTTCLVAVVFRDTLIVANVGDSRGVMATDNGRTVPLSFDHKPQQLKERKRIEDAGGFISFNGVWRVAGILATSRALGDYPLKDRNLVTAEPDILTFNLAQQKSAFVILASDGLWDAFDNENAVTFIRERYGSSRSPGVCKELAKRANLKGSQDNITVLLIDFAKYSLLQQAPDQVKDDR</sequence>
<dbReference type="InterPro" id="IPR001932">
    <property type="entry name" value="PPM-type_phosphatase-like_dom"/>
</dbReference>
<feature type="domain" description="PPM-type phosphatase" evidence="5">
    <location>
        <begin position="117"/>
        <end position="374"/>
    </location>
</feature>
<keyword evidence="2 4" id="KW-0378">Hydrolase</keyword>
<dbReference type="InterPro" id="IPR036457">
    <property type="entry name" value="PPM-type-like_dom_sf"/>
</dbReference>
<dbReference type="Proteomes" id="UP000694867">
    <property type="component" value="Unplaced"/>
</dbReference>
<dbReference type="PROSITE" id="PS51746">
    <property type="entry name" value="PPM_2"/>
    <property type="match status" value="1"/>
</dbReference>
<dbReference type="CDD" id="cd00143">
    <property type="entry name" value="PP2Cc"/>
    <property type="match status" value="1"/>
</dbReference>
<dbReference type="SMART" id="SM00332">
    <property type="entry name" value="PP2Cc"/>
    <property type="match status" value="1"/>
</dbReference>
<proteinExistence type="inferred from homology"/>